<protein>
    <submittedName>
        <fullName evidence="9">BCCT family transporter</fullName>
    </submittedName>
</protein>
<keyword evidence="3" id="KW-0813">Transport</keyword>
<dbReference type="InterPro" id="IPR000060">
    <property type="entry name" value="BCCT_transptr"/>
</dbReference>
<organism evidence="9 10">
    <name type="scientific">Sapientia aquatica</name>
    <dbReference type="NCBI Taxonomy" id="1549640"/>
    <lineage>
        <taxon>Bacteria</taxon>
        <taxon>Pseudomonadati</taxon>
        <taxon>Pseudomonadota</taxon>
        <taxon>Betaproteobacteria</taxon>
        <taxon>Burkholderiales</taxon>
        <taxon>Oxalobacteraceae</taxon>
        <taxon>Sapientia</taxon>
    </lineage>
</organism>
<evidence type="ECO:0000256" key="3">
    <source>
        <dbReference type="ARBA" id="ARBA00022448"/>
    </source>
</evidence>
<dbReference type="PROSITE" id="PS01303">
    <property type="entry name" value="BCCT"/>
    <property type="match status" value="1"/>
</dbReference>
<evidence type="ECO:0000256" key="5">
    <source>
        <dbReference type="ARBA" id="ARBA00022692"/>
    </source>
</evidence>
<feature type="transmembrane region" description="Helical" evidence="8">
    <location>
        <begin position="146"/>
        <end position="164"/>
    </location>
</feature>
<evidence type="ECO:0000256" key="8">
    <source>
        <dbReference type="SAM" id="Phobius"/>
    </source>
</evidence>
<evidence type="ECO:0000313" key="9">
    <source>
        <dbReference type="EMBL" id="TDK60453.1"/>
    </source>
</evidence>
<keyword evidence="10" id="KW-1185">Reference proteome</keyword>
<keyword evidence="6 8" id="KW-1133">Transmembrane helix</keyword>
<dbReference type="GO" id="GO:0022857">
    <property type="term" value="F:transmembrane transporter activity"/>
    <property type="evidence" value="ECO:0007669"/>
    <property type="project" value="InterPro"/>
</dbReference>
<evidence type="ECO:0000256" key="1">
    <source>
        <dbReference type="ARBA" id="ARBA00004651"/>
    </source>
</evidence>
<comment type="caution">
    <text evidence="9">The sequence shown here is derived from an EMBL/GenBank/DDBJ whole genome shotgun (WGS) entry which is preliminary data.</text>
</comment>
<feature type="transmembrane region" description="Helical" evidence="8">
    <location>
        <begin position="52"/>
        <end position="70"/>
    </location>
</feature>
<dbReference type="GO" id="GO:0005886">
    <property type="term" value="C:plasma membrane"/>
    <property type="evidence" value="ECO:0007669"/>
    <property type="project" value="UniProtKB-SubCell"/>
</dbReference>
<feature type="transmembrane region" description="Helical" evidence="8">
    <location>
        <begin position="451"/>
        <end position="471"/>
    </location>
</feature>
<feature type="transmembrane region" description="Helical" evidence="8">
    <location>
        <begin position="477"/>
        <end position="497"/>
    </location>
</feature>
<sequence length="507" mass="55088">MENNFKRSIDTAIFIPAALILLAVSVPILVWPEMAGQQIAGMYDWITENLGLLYQWGVIGALLFLSWVAFGRHGSIRLGSDSQKPEFGNYAWISMLFCAGVGAGLIYWATIEWSHYIEHPPMDAVPGSEEGRLLAVSYGMFHWGPLAWAIYALPTVAISYQYYVRGASSLRLSTGCHGLISHPGRAKLLARIIDSLFVISLLAGAGTSIGLSIPMISASIADSVGATRSLTMDIAVVCTCIGLLSIAAYSGLSKGISKLASFNVGLAFVFLMFILLTGPTKFILRQGTESLGFMLQNSLRMLTYTDAVKRSGFVENWTIFYWAWWIAYGPIVGIFVTRISRGRTLRDLILGMAVFGSLGAWIFYIILGNYAYYVDMHHLVPVRQIVHDASTGQAISAVMGSLPFGNVMRGVFALIAIIFIAATYNSKAYALAACTSVELSVGEDPSRWNRVFWAVALGLLPIALILVNGGIKIAMSAVLVASLPLLFLSGMMVYNLLKTFPQKLPGA</sequence>
<feature type="transmembrane region" description="Helical" evidence="8">
    <location>
        <begin position="90"/>
        <end position="111"/>
    </location>
</feature>
<evidence type="ECO:0000313" key="10">
    <source>
        <dbReference type="Proteomes" id="UP000294829"/>
    </source>
</evidence>
<name>A0A4V3ATL1_9BURK</name>
<dbReference type="PANTHER" id="PTHR30047:SF7">
    <property type="entry name" value="HIGH-AFFINITY CHOLINE TRANSPORT PROTEIN"/>
    <property type="match status" value="1"/>
</dbReference>
<reference evidence="9 10" key="1">
    <citation type="submission" date="2019-03" db="EMBL/GenBank/DDBJ databases">
        <title>Sapientia aquatica gen. nov., sp. nov., isolated from a crater lake.</title>
        <authorList>
            <person name="Felfoldi T."/>
            <person name="Szabo A."/>
            <person name="Toth E."/>
            <person name="Schumann P."/>
            <person name="Keki Z."/>
            <person name="Marialigeti K."/>
            <person name="Mathe I."/>
        </authorList>
    </citation>
    <scope>NUCLEOTIDE SEQUENCE [LARGE SCALE GENOMIC DNA]</scope>
    <source>
        <strain evidence="9 10">SA-152</strain>
    </source>
</reference>
<dbReference type="AlphaFoldDB" id="A0A4V3ATL1"/>
<dbReference type="InterPro" id="IPR018093">
    <property type="entry name" value="BCCT_CS"/>
</dbReference>
<feature type="transmembrane region" description="Helical" evidence="8">
    <location>
        <begin position="319"/>
        <end position="336"/>
    </location>
</feature>
<evidence type="ECO:0000256" key="2">
    <source>
        <dbReference type="ARBA" id="ARBA00005658"/>
    </source>
</evidence>
<gene>
    <name evidence="9" type="ORF">E2I14_18200</name>
</gene>
<keyword evidence="7 8" id="KW-0472">Membrane</keyword>
<keyword evidence="4" id="KW-1003">Cell membrane</keyword>
<comment type="subcellular location">
    <subcellularLocation>
        <location evidence="1">Cell membrane</location>
        <topology evidence="1">Multi-pass membrane protein</topology>
    </subcellularLocation>
</comment>
<evidence type="ECO:0000256" key="7">
    <source>
        <dbReference type="ARBA" id="ARBA00023136"/>
    </source>
</evidence>
<evidence type="ECO:0000256" key="4">
    <source>
        <dbReference type="ARBA" id="ARBA00022475"/>
    </source>
</evidence>
<feature type="transmembrane region" description="Helical" evidence="8">
    <location>
        <begin position="230"/>
        <end position="252"/>
    </location>
</feature>
<dbReference type="EMBL" id="SMYL01000017">
    <property type="protein sequence ID" value="TDK60453.1"/>
    <property type="molecule type" value="Genomic_DNA"/>
</dbReference>
<feature type="transmembrane region" description="Helical" evidence="8">
    <location>
        <begin position="411"/>
        <end position="430"/>
    </location>
</feature>
<dbReference type="RefSeq" id="WP_133331194.1">
    <property type="nucleotide sequence ID" value="NZ_SMYL01000017.1"/>
</dbReference>
<keyword evidence="5 8" id="KW-0812">Transmembrane</keyword>
<accession>A0A4V3ATL1</accession>
<comment type="similarity">
    <text evidence="2">Belongs to the BCCT transporter (TC 2.A.15) family.</text>
</comment>
<feature type="transmembrane region" description="Helical" evidence="8">
    <location>
        <begin position="12"/>
        <end position="32"/>
    </location>
</feature>
<dbReference type="Proteomes" id="UP000294829">
    <property type="component" value="Unassembled WGS sequence"/>
</dbReference>
<proteinExistence type="inferred from homology"/>
<dbReference type="PANTHER" id="PTHR30047">
    <property type="entry name" value="HIGH-AFFINITY CHOLINE TRANSPORT PROTEIN-RELATED"/>
    <property type="match status" value="1"/>
</dbReference>
<feature type="transmembrane region" description="Helical" evidence="8">
    <location>
        <begin position="195"/>
        <end position="218"/>
    </location>
</feature>
<dbReference type="Pfam" id="PF02028">
    <property type="entry name" value="BCCT"/>
    <property type="match status" value="1"/>
</dbReference>
<evidence type="ECO:0000256" key="6">
    <source>
        <dbReference type="ARBA" id="ARBA00022989"/>
    </source>
</evidence>
<dbReference type="OrthoDB" id="9775735at2"/>
<feature type="transmembrane region" description="Helical" evidence="8">
    <location>
        <begin position="348"/>
        <end position="373"/>
    </location>
</feature>
<feature type="transmembrane region" description="Helical" evidence="8">
    <location>
        <begin position="264"/>
        <end position="284"/>
    </location>
</feature>